<dbReference type="AlphaFoldDB" id="A0A1H7BH33"/>
<dbReference type="EMBL" id="FNZH01000012">
    <property type="protein sequence ID" value="SEJ77033.1"/>
    <property type="molecule type" value="Genomic_DNA"/>
</dbReference>
<name>A0A1H7BH33_9BACT</name>
<keyword evidence="2" id="KW-1185">Reference proteome</keyword>
<evidence type="ECO:0000313" key="1">
    <source>
        <dbReference type="EMBL" id="SEJ77033.1"/>
    </source>
</evidence>
<proteinExistence type="predicted"/>
<accession>A0A1H7BH33</accession>
<protein>
    <submittedName>
        <fullName evidence="1">Uncharacterized protein</fullName>
    </submittedName>
</protein>
<dbReference type="RefSeq" id="WP_092178653.1">
    <property type="nucleotide sequence ID" value="NZ_FNZH01000012.1"/>
</dbReference>
<gene>
    <name evidence="1" type="ORF">SAMN05192553_11227</name>
</gene>
<dbReference type="Proteomes" id="UP000199403">
    <property type="component" value="Unassembled WGS sequence"/>
</dbReference>
<dbReference type="STRING" id="1416801.SAMN05192553_11227"/>
<reference evidence="2" key="1">
    <citation type="submission" date="2016-10" db="EMBL/GenBank/DDBJ databases">
        <authorList>
            <person name="Varghese N."/>
            <person name="Submissions S."/>
        </authorList>
    </citation>
    <scope>NUCLEOTIDE SEQUENCE [LARGE SCALE GENOMIC DNA]</scope>
    <source>
        <strain evidence="2">IBRC-M 10761</strain>
    </source>
</reference>
<evidence type="ECO:0000313" key="2">
    <source>
        <dbReference type="Proteomes" id="UP000199403"/>
    </source>
</evidence>
<organism evidence="1 2">
    <name type="scientific">Cyclobacterium xiamenense</name>
    <dbReference type="NCBI Taxonomy" id="1297121"/>
    <lineage>
        <taxon>Bacteria</taxon>
        <taxon>Pseudomonadati</taxon>
        <taxon>Bacteroidota</taxon>
        <taxon>Cytophagia</taxon>
        <taxon>Cytophagales</taxon>
        <taxon>Cyclobacteriaceae</taxon>
        <taxon>Cyclobacterium</taxon>
    </lineage>
</organism>
<sequence length="108" mass="12600">MDLNELKYGPGFTMMKLPLYGCVLLWMQPFVEKMSEEEFFHFIGTIKRDGLTAEQKASIKERRKSHPNVMPPEFGAYLNITLDCIIQENVGKFERLGYRLNHDQISID</sequence>